<dbReference type="Proteomes" id="UP000233491">
    <property type="component" value="Unassembled WGS sequence"/>
</dbReference>
<dbReference type="AlphaFoldDB" id="A0A1I4UHG2"/>
<dbReference type="Gene3D" id="3.20.20.190">
    <property type="entry name" value="Phosphatidylinositol (PI) phosphodiesterase"/>
    <property type="match status" value="1"/>
</dbReference>
<dbReference type="SUPFAM" id="SSF51695">
    <property type="entry name" value="PLC-like phosphodiesterases"/>
    <property type="match status" value="1"/>
</dbReference>
<dbReference type="InterPro" id="IPR017946">
    <property type="entry name" value="PLC-like_Pdiesterase_TIM-brl"/>
</dbReference>
<protein>
    <submittedName>
        <fullName evidence="2">Glycerophosphodiester phosphodiesterase</fullName>
    </submittedName>
</protein>
<comment type="caution">
    <text evidence="2">The sequence shown here is derived from an EMBL/GenBank/DDBJ whole genome shotgun (WGS) entry which is preliminary data.</text>
</comment>
<gene>
    <name evidence="2" type="ORF">CXZ10_10870</name>
</gene>
<feature type="domain" description="GP-PDE" evidence="1">
    <location>
        <begin position="44"/>
        <end position="277"/>
    </location>
</feature>
<reference evidence="2 3" key="1">
    <citation type="submission" date="2017-12" db="EMBL/GenBank/DDBJ databases">
        <title>Anaerobic carbon monoxide metabolism by Pleomorphomonas carboxyditropha sp. nov., a new mesophilic hydrogenogenic carboxidotroph.</title>
        <authorList>
            <person name="Esquivel-Elizondo S."/>
            <person name="Krajmalnik-Brown R."/>
        </authorList>
    </citation>
    <scope>NUCLEOTIDE SEQUENCE [LARGE SCALE GENOMIC DNA]</scope>
    <source>
        <strain evidence="2 3">R5-392</strain>
    </source>
</reference>
<sequence>MHDMHDLDEPGLDLYRAGHRTRLKWHMGRRVRSDVPFTPSRAREAMALGASFEVDLNRHAGAGFVVLHDETLDRETDGHGPVAEAGPDELRRLKLRRPSGEITDERVLLLDDLAGLVRAGSAHPETLIQLDLKVGADVVDEASVEAFAATLMDIAPRFILSGGDRAAVGRLGRATAGLNLGFDPCDEETVAAIEAGADLDAFVADALAALPEAGLIYLDYRAVLAADRRGVDLIAAVQAAGKRVDAYTLDLHHPGADASLRRLLELKADQITTNEPDALARRAVELGLAERELASG</sequence>
<dbReference type="PANTHER" id="PTHR46211:SF14">
    <property type="entry name" value="GLYCEROPHOSPHODIESTER PHOSPHODIESTERASE"/>
    <property type="match status" value="1"/>
</dbReference>
<dbReference type="Pfam" id="PF03009">
    <property type="entry name" value="GDPD"/>
    <property type="match status" value="1"/>
</dbReference>
<dbReference type="PANTHER" id="PTHR46211">
    <property type="entry name" value="GLYCEROPHOSPHORYL DIESTER PHOSPHODIESTERASE"/>
    <property type="match status" value="1"/>
</dbReference>
<dbReference type="EMBL" id="PJNW01000007">
    <property type="protein sequence ID" value="PKR89178.1"/>
    <property type="molecule type" value="Genomic_DNA"/>
</dbReference>
<keyword evidence="3" id="KW-1185">Reference proteome</keyword>
<dbReference type="RefSeq" id="WP_101289187.1">
    <property type="nucleotide sequence ID" value="NZ_FOUQ01000008.1"/>
</dbReference>
<evidence type="ECO:0000313" key="2">
    <source>
        <dbReference type="EMBL" id="PKR89178.1"/>
    </source>
</evidence>
<proteinExistence type="predicted"/>
<organism evidence="2 3">
    <name type="scientific">Pleomorphomonas diazotrophica</name>
    <dbReference type="NCBI Taxonomy" id="1166257"/>
    <lineage>
        <taxon>Bacteria</taxon>
        <taxon>Pseudomonadati</taxon>
        <taxon>Pseudomonadota</taxon>
        <taxon>Alphaproteobacteria</taxon>
        <taxon>Hyphomicrobiales</taxon>
        <taxon>Pleomorphomonadaceae</taxon>
        <taxon>Pleomorphomonas</taxon>
    </lineage>
</organism>
<dbReference type="GO" id="GO:0006629">
    <property type="term" value="P:lipid metabolic process"/>
    <property type="evidence" value="ECO:0007669"/>
    <property type="project" value="InterPro"/>
</dbReference>
<accession>A0A1I4UHG2</accession>
<name>A0A1I4UHG2_9HYPH</name>
<evidence type="ECO:0000259" key="1">
    <source>
        <dbReference type="Pfam" id="PF03009"/>
    </source>
</evidence>
<dbReference type="InterPro" id="IPR030395">
    <property type="entry name" value="GP_PDE_dom"/>
</dbReference>
<dbReference type="GO" id="GO:0008081">
    <property type="term" value="F:phosphoric diester hydrolase activity"/>
    <property type="evidence" value="ECO:0007669"/>
    <property type="project" value="InterPro"/>
</dbReference>
<evidence type="ECO:0000313" key="3">
    <source>
        <dbReference type="Proteomes" id="UP000233491"/>
    </source>
</evidence>
<dbReference type="OrthoDB" id="8418918at2"/>